<dbReference type="EMBL" id="BAAAQM010000014">
    <property type="protein sequence ID" value="GAA1969127.1"/>
    <property type="molecule type" value="Genomic_DNA"/>
</dbReference>
<evidence type="ECO:0000256" key="1">
    <source>
        <dbReference type="SAM" id="MobiDB-lite"/>
    </source>
</evidence>
<evidence type="ECO:0000256" key="2">
    <source>
        <dbReference type="SAM" id="Phobius"/>
    </source>
</evidence>
<dbReference type="InterPro" id="IPR046096">
    <property type="entry name" value="DUF6114"/>
</dbReference>
<feature type="transmembrane region" description="Helical" evidence="2">
    <location>
        <begin position="73"/>
        <end position="91"/>
    </location>
</feature>
<organism evidence="3 4">
    <name type="scientific">Catenulispora subtropica</name>
    <dbReference type="NCBI Taxonomy" id="450798"/>
    <lineage>
        <taxon>Bacteria</taxon>
        <taxon>Bacillati</taxon>
        <taxon>Actinomycetota</taxon>
        <taxon>Actinomycetes</taxon>
        <taxon>Catenulisporales</taxon>
        <taxon>Catenulisporaceae</taxon>
        <taxon>Catenulispora</taxon>
    </lineage>
</organism>
<feature type="transmembrane region" description="Helical" evidence="2">
    <location>
        <begin position="20"/>
        <end position="44"/>
    </location>
</feature>
<accession>A0ABN2RHI1</accession>
<feature type="transmembrane region" description="Helical" evidence="2">
    <location>
        <begin position="51"/>
        <end position="67"/>
    </location>
</feature>
<evidence type="ECO:0000313" key="4">
    <source>
        <dbReference type="Proteomes" id="UP001499854"/>
    </source>
</evidence>
<keyword evidence="2" id="KW-1133">Transmembrane helix</keyword>
<keyword evidence="4" id="KW-1185">Reference proteome</keyword>
<feature type="region of interest" description="Disordered" evidence="1">
    <location>
        <begin position="90"/>
        <end position="111"/>
    </location>
</feature>
<dbReference type="Proteomes" id="UP001499854">
    <property type="component" value="Unassembled WGS sequence"/>
</dbReference>
<name>A0ABN2RHI1_9ACTN</name>
<keyword evidence="2" id="KW-0812">Transmembrane</keyword>
<comment type="caution">
    <text evidence="3">The sequence shown here is derived from an EMBL/GenBank/DDBJ whole genome shotgun (WGS) entry which is preliminary data.</text>
</comment>
<gene>
    <name evidence="3" type="ORF">GCM10009838_29730</name>
</gene>
<reference evidence="3 4" key="1">
    <citation type="journal article" date="2019" name="Int. J. Syst. Evol. Microbiol.">
        <title>The Global Catalogue of Microorganisms (GCM) 10K type strain sequencing project: providing services to taxonomists for standard genome sequencing and annotation.</title>
        <authorList>
            <consortium name="The Broad Institute Genomics Platform"/>
            <consortium name="The Broad Institute Genome Sequencing Center for Infectious Disease"/>
            <person name="Wu L."/>
            <person name="Ma J."/>
        </authorList>
    </citation>
    <scope>NUCLEOTIDE SEQUENCE [LARGE SCALE GENOMIC DNA]</scope>
    <source>
        <strain evidence="3 4">JCM 16013</strain>
    </source>
</reference>
<evidence type="ECO:0000313" key="3">
    <source>
        <dbReference type="EMBL" id="GAA1969127.1"/>
    </source>
</evidence>
<proteinExistence type="predicted"/>
<sequence>MMVGGWVILHYAMAPLQLLIAHGLASMGGYLFGGGLMACGFVVWMAPKQRFTFGVIGALLAIASLIGSNLGGFFVGMLVGVIGASMTLGWGDKKPRRRDRKRAASVPGASR</sequence>
<evidence type="ECO:0008006" key="5">
    <source>
        <dbReference type="Google" id="ProtNLM"/>
    </source>
</evidence>
<keyword evidence="2" id="KW-0472">Membrane</keyword>
<feature type="compositionally biased region" description="Basic residues" evidence="1">
    <location>
        <begin position="94"/>
        <end position="103"/>
    </location>
</feature>
<dbReference type="Pfam" id="PF19609">
    <property type="entry name" value="DUF6114"/>
    <property type="match status" value="1"/>
</dbReference>
<protein>
    <recommendedName>
        <fullName evidence="5">Integral membrane protein</fullName>
    </recommendedName>
</protein>